<dbReference type="InterPro" id="IPR017452">
    <property type="entry name" value="GPCR_Rhodpsn_7TM"/>
</dbReference>
<dbReference type="PANTHER" id="PTHR26451">
    <property type="entry name" value="G_PROTEIN_RECEP_F1_2 DOMAIN-CONTAINING PROTEIN"/>
    <property type="match status" value="1"/>
</dbReference>
<evidence type="ECO:0000256" key="4">
    <source>
        <dbReference type="ARBA" id="ARBA00023136"/>
    </source>
</evidence>
<dbReference type="Gene3D" id="1.20.1070.10">
    <property type="entry name" value="Rhodopsin 7-helix transmembrane proteins"/>
    <property type="match status" value="1"/>
</dbReference>
<feature type="transmembrane region" description="Helical" evidence="5">
    <location>
        <begin position="312"/>
        <end position="332"/>
    </location>
</feature>
<keyword evidence="4 5" id="KW-0472">Membrane</keyword>
<proteinExistence type="predicted"/>
<keyword evidence="3 5" id="KW-1133">Transmembrane helix</keyword>
<dbReference type="EMBL" id="JASDAP010000007">
    <property type="protein sequence ID" value="KAK1900441.1"/>
    <property type="molecule type" value="Genomic_DNA"/>
</dbReference>
<organism evidence="7 8">
    <name type="scientific">Dissostichus eleginoides</name>
    <name type="common">Patagonian toothfish</name>
    <name type="synonym">Dissostichus amissus</name>
    <dbReference type="NCBI Taxonomy" id="100907"/>
    <lineage>
        <taxon>Eukaryota</taxon>
        <taxon>Metazoa</taxon>
        <taxon>Chordata</taxon>
        <taxon>Craniata</taxon>
        <taxon>Vertebrata</taxon>
        <taxon>Euteleostomi</taxon>
        <taxon>Actinopterygii</taxon>
        <taxon>Neopterygii</taxon>
        <taxon>Teleostei</taxon>
        <taxon>Neoteleostei</taxon>
        <taxon>Acanthomorphata</taxon>
        <taxon>Eupercaria</taxon>
        <taxon>Perciformes</taxon>
        <taxon>Notothenioidei</taxon>
        <taxon>Nototheniidae</taxon>
        <taxon>Dissostichus</taxon>
    </lineage>
</organism>
<dbReference type="Proteomes" id="UP001228049">
    <property type="component" value="Unassembled WGS sequence"/>
</dbReference>
<feature type="transmembrane region" description="Helical" evidence="5">
    <location>
        <begin position="234"/>
        <end position="255"/>
    </location>
</feature>
<accession>A0AAD9FGF6</accession>
<evidence type="ECO:0000256" key="1">
    <source>
        <dbReference type="ARBA" id="ARBA00004370"/>
    </source>
</evidence>
<comment type="caution">
    <text evidence="7">The sequence shown here is derived from an EMBL/GenBank/DDBJ whole genome shotgun (WGS) entry which is preliminary data.</text>
</comment>
<dbReference type="AlphaFoldDB" id="A0AAD9FGF6"/>
<evidence type="ECO:0000259" key="6">
    <source>
        <dbReference type="PROSITE" id="PS50262"/>
    </source>
</evidence>
<reference evidence="7" key="1">
    <citation type="submission" date="2023-04" db="EMBL/GenBank/DDBJ databases">
        <title>Chromosome-level genome of Chaenocephalus aceratus.</title>
        <authorList>
            <person name="Park H."/>
        </authorList>
    </citation>
    <scope>NUCLEOTIDE SEQUENCE</scope>
    <source>
        <strain evidence="7">DE</strain>
        <tissue evidence="7">Muscle</tissue>
    </source>
</reference>
<dbReference type="GO" id="GO:0004984">
    <property type="term" value="F:olfactory receptor activity"/>
    <property type="evidence" value="ECO:0007669"/>
    <property type="project" value="TreeGrafter"/>
</dbReference>
<dbReference type="InterPro" id="IPR052921">
    <property type="entry name" value="GPCR1_Superfamily_Member"/>
</dbReference>
<evidence type="ECO:0000256" key="5">
    <source>
        <dbReference type="SAM" id="Phobius"/>
    </source>
</evidence>
<protein>
    <submittedName>
        <fullName evidence="7">Odorant receptor 131-2</fullName>
    </submittedName>
</protein>
<keyword evidence="7" id="KW-0675">Receptor</keyword>
<sequence length="355" mass="41191">MYTSLLNVKQAISVERKLIDYLKTYIDHESERLEDVKRFAREVCLIVHICRMHTGNATSHTSLFVIIKVCVVIPFFCVFLCFIVVMLRIFATNRHFLDNSRYILFAYMLINDTLQLLSSVILFLLVIGLVTFPTVYCVPLLLLSTFTFMNTTLILATMSLERYVAIIYPLQCPAAWRSDRIWIIILSIWFLSFIFPIIEYSIGERDPAVDILSTPVLCKPIYINSSPIQVLFEAAVNILFFAVVSVVILFTYIQILLKTRKMRQDKVSASKAKHTVLLHCFQLLLCMLAFTHPITESIMAPHVSWPPEDIAFFNYFCFILIPRFLSPLIYGFRDQTLRDCFWRTFLCRSNKANPV</sequence>
<feature type="transmembrane region" description="Helical" evidence="5">
    <location>
        <begin position="102"/>
        <end position="132"/>
    </location>
</feature>
<keyword evidence="2 5" id="KW-0812">Transmembrane</keyword>
<evidence type="ECO:0000256" key="3">
    <source>
        <dbReference type="ARBA" id="ARBA00022989"/>
    </source>
</evidence>
<dbReference type="GO" id="GO:0005549">
    <property type="term" value="F:odorant binding"/>
    <property type="evidence" value="ECO:0007669"/>
    <property type="project" value="TreeGrafter"/>
</dbReference>
<dbReference type="PRINTS" id="PR00237">
    <property type="entry name" value="GPCRRHODOPSN"/>
</dbReference>
<keyword evidence="8" id="KW-1185">Reference proteome</keyword>
<dbReference type="GO" id="GO:0004930">
    <property type="term" value="F:G protein-coupled receptor activity"/>
    <property type="evidence" value="ECO:0007669"/>
    <property type="project" value="InterPro"/>
</dbReference>
<dbReference type="GO" id="GO:0016020">
    <property type="term" value="C:membrane"/>
    <property type="evidence" value="ECO:0007669"/>
    <property type="project" value="UniProtKB-SubCell"/>
</dbReference>
<dbReference type="Pfam" id="PF00001">
    <property type="entry name" value="7tm_1"/>
    <property type="match status" value="1"/>
</dbReference>
<evidence type="ECO:0000313" key="7">
    <source>
        <dbReference type="EMBL" id="KAK1900441.1"/>
    </source>
</evidence>
<dbReference type="PANTHER" id="PTHR26451:SF991">
    <property type="entry name" value="ODORANT RECEPTOR"/>
    <property type="match status" value="1"/>
</dbReference>
<gene>
    <name evidence="7" type="ORF">KUDE01_001228</name>
</gene>
<dbReference type="FunFam" id="1.20.1070.10:FF:000096">
    <property type="entry name" value="Odorant receptor 131-2"/>
    <property type="match status" value="1"/>
</dbReference>
<dbReference type="SUPFAM" id="SSF81321">
    <property type="entry name" value="Family A G protein-coupled receptor-like"/>
    <property type="match status" value="1"/>
</dbReference>
<dbReference type="CDD" id="cd00637">
    <property type="entry name" value="7tm_classA_rhodopsin-like"/>
    <property type="match status" value="1"/>
</dbReference>
<evidence type="ECO:0000256" key="2">
    <source>
        <dbReference type="ARBA" id="ARBA00022692"/>
    </source>
</evidence>
<feature type="transmembrane region" description="Helical" evidence="5">
    <location>
        <begin position="63"/>
        <end position="90"/>
    </location>
</feature>
<evidence type="ECO:0000313" key="8">
    <source>
        <dbReference type="Proteomes" id="UP001228049"/>
    </source>
</evidence>
<feature type="transmembrane region" description="Helical" evidence="5">
    <location>
        <begin position="138"/>
        <end position="160"/>
    </location>
</feature>
<feature type="transmembrane region" description="Helical" evidence="5">
    <location>
        <begin position="276"/>
        <end position="292"/>
    </location>
</feature>
<name>A0AAD9FGF6_DISEL</name>
<feature type="domain" description="G-protein coupled receptors family 1 profile" evidence="6">
    <location>
        <begin position="82"/>
        <end position="330"/>
    </location>
</feature>
<dbReference type="PROSITE" id="PS50262">
    <property type="entry name" value="G_PROTEIN_RECEP_F1_2"/>
    <property type="match status" value="1"/>
</dbReference>
<comment type="subcellular location">
    <subcellularLocation>
        <location evidence="1">Membrane</location>
    </subcellularLocation>
</comment>
<feature type="transmembrane region" description="Helical" evidence="5">
    <location>
        <begin position="181"/>
        <end position="198"/>
    </location>
</feature>
<dbReference type="InterPro" id="IPR000276">
    <property type="entry name" value="GPCR_Rhodpsn"/>
</dbReference>